<keyword evidence="2" id="KW-1185">Reference proteome</keyword>
<sequence>MSSLSPLTIILSQNKLTGENYIDCKRNLFIVLTAENYKYVLTQPCPPVPVDDAHRNQRRLYEKWQKANEMEKCYILASISNILQTKHQNLETATEITDSLHQMLGQSTRSARQATLKGIINSKMGKGTRVRDHVLKMMDYLNEAEIQGAQIDDNSKIDMVLESLPETFKEFKVNYNMNKRNMTLTELMNELHSAEEIYRAEKSLGSINIAEKVSSSRPKSKGKGKKKARKKRPSTKQDGKPKGKCFKYGQKDVCGPINVQARGGYEYFITFTDDYSRYDYVYLMRHKSEALEKFKEYRAETEKQLDKNIKKLRFDRGGEFLSGDFKEYPVENEIISQLTAPGTPQQNRVAERRNRTLSDIVRTMLSYSSLPISFWGLALETAVYLLNLVPSKSVPKTPIELWSGRKPSLPHVRTRGGLFYSSQDRKVIVDAQLSTPVTEQEEQQQPDDQHRIIPKQPSLLEPHRSGRVTRLPARYMLLGETYTAISDEHIQDPTSYNEALIDRDVEFWKKAMNQEMESMYSNKVWELVEAPNGVKPIGCKWIYKRKRGVDGMVETFKARLVAKGFTQKEGNDYEETFSPVAMLKSIRILLSIVVVLDYKVGKWMSRLPFLTGILKKTSTCNNQMDLYKKTKNTWYNIDEPCVYKKIQEKSVAFLILYVDDILLIENDIGVLTTIKSWLTKQFDMKDLGEASYILGIKLLRDRKNKTLALSQAVYIDKILARFSMENSKTDLLPFRHGITFSKDQSLKTSEEIERMRQVPYAEAVGSLMYAMLCTRLDICFVVGMVSRYQSNPGPEHWTAVKHIMKYLKRTKNYMLVYYGDELIPVGYTDSDFMSDKNSRKSTSGYVFTLGSGAISWRSVKQSCIADSTTEAEYVAASEAAKEAIWLRKFLQDLEVVPAVTAPLKLFCDNSGAVAQSKESMSHKKQKHIERKYHLIRDIVQRGDVEVTQIMSQQNLADLFTKAIPGKPFNLHLESMGMRERPNML</sequence>
<reference evidence="2" key="1">
    <citation type="journal article" date="2023" name="Hortic. Res.">
        <title>A chromosome-level phased genome enabling allele-level studies in sweet orange: a case study on citrus Huanglongbing tolerance.</title>
        <authorList>
            <person name="Wu B."/>
            <person name="Yu Q."/>
            <person name="Deng Z."/>
            <person name="Duan Y."/>
            <person name="Luo F."/>
            <person name="Gmitter F. Jr."/>
        </authorList>
    </citation>
    <scope>NUCLEOTIDE SEQUENCE [LARGE SCALE GENOMIC DNA]</scope>
    <source>
        <strain evidence="2">cv. Valencia</strain>
    </source>
</reference>
<dbReference type="EMBL" id="CM039172">
    <property type="protein sequence ID" value="KAH9780837.1"/>
    <property type="molecule type" value="Genomic_DNA"/>
</dbReference>
<organism evidence="1 2">
    <name type="scientific">Citrus sinensis</name>
    <name type="common">Sweet orange</name>
    <name type="synonym">Citrus aurantium var. sinensis</name>
    <dbReference type="NCBI Taxonomy" id="2711"/>
    <lineage>
        <taxon>Eukaryota</taxon>
        <taxon>Viridiplantae</taxon>
        <taxon>Streptophyta</taxon>
        <taxon>Embryophyta</taxon>
        <taxon>Tracheophyta</taxon>
        <taxon>Spermatophyta</taxon>
        <taxon>Magnoliopsida</taxon>
        <taxon>eudicotyledons</taxon>
        <taxon>Gunneridae</taxon>
        <taxon>Pentapetalae</taxon>
        <taxon>rosids</taxon>
        <taxon>malvids</taxon>
        <taxon>Sapindales</taxon>
        <taxon>Rutaceae</taxon>
        <taxon>Aurantioideae</taxon>
        <taxon>Citrus</taxon>
    </lineage>
</organism>
<evidence type="ECO:0000313" key="2">
    <source>
        <dbReference type="Proteomes" id="UP000829398"/>
    </source>
</evidence>
<name>A0ACB8M578_CITSI</name>
<evidence type="ECO:0000313" key="1">
    <source>
        <dbReference type="EMBL" id="KAH9780837.1"/>
    </source>
</evidence>
<proteinExistence type="predicted"/>
<gene>
    <name evidence="1" type="ORF">KPL71_008241</name>
</gene>
<comment type="caution">
    <text evidence="1">The sequence shown here is derived from an EMBL/GenBank/DDBJ whole genome shotgun (WGS) entry which is preliminary data.</text>
</comment>
<protein>
    <submittedName>
        <fullName evidence="1">Uncharacterized protein</fullName>
    </submittedName>
</protein>
<accession>A0ACB8M578</accession>
<dbReference type="Proteomes" id="UP000829398">
    <property type="component" value="Chromosome 3"/>
</dbReference>